<sequence>MLRLDIHYNKTCGFENHKDWQEHKDRWGALNIFCRGNKVAENAFILFKQSNAEAIRMIKNEAGQREVTEGFIEAVISNA</sequence>
<protein>
    <submittedName>
        <fullName evidence="1">Uncharacterized protein</fullName>
    </submittedName>
</protein>
<gene>
    <name evidence="1" type="ORF">LCGC14_2180020</name>
</gene>
<dbReference type="EMBL" id="LAZR01028329">
    <property type="protein sequence ID" value="KKL62946.1"/>
    <property type="molecule type" value="Genomic_DNA"/>
</dbReference>
<reference evidence="1" key="1">
    <citation type="journal article" date="2015" name="Nature">
        <title>Complex archaea that bridge the gap between prokaryotes and eukaryotes.</title>
        <authorList>
            <person name="Spang A."/>
            <person name="Saw J.H."/>
            <person name="Jorgensen S.L."/>
            <person name="Zaremba-Niedzwiedzka K."/>
            <person name="Martijn J."/>
            <person name="Lind A.E."/>
            <person name="van Eijk R."/>
            <person name="Schleper C."/>
            <person name="Guy L."/>
            <person name="Ettema T.J."/>
        </authorList>
    </citation>
    <scope>NUCLEOTIDE SEQUENCE</scope>
</reference>
<organism evidence="1">
    <name type="scientific">marine sediment metagenome</name>
    <dbReference type="NCBI Taxonomy" id="412755"/>
    <lineage>
        <taxon>unclassified sequences</taxon>
        <taxon>metagenomes</taxon>
        <taxon>ecological metagenomes</taxon>
    </lineage>
</organism>
<name>A0A0F9E9R6_9ZZZZ</name>
<dbReference type="AlphaFoldDB" id="A0A0F9E9R6"/>
<accession>A0A0F9E9R6</accession>
<evidence type="ECO:0000313" key="1">
    <source>
        <dbReference type="EMBL" id="KKL62946.1"/>
    </source>
</evidence>
<comment type="caution">
    <text evidence="1">The sequence shown here is derived from an EMBL/GenBank/DDBJ whole genome shotgun (WGS) entry which is preliminary data.</text>
</comment>
<proteinExistence type="predicted"/>